<dbReference type="InterPro" id="IPR000253">
    <property type="entry name" value="FHA_dom"/>
</dbReference>
<evidence type="ECO:0000313" key="3">
    <source>
        <dbReference type="Proteomes" id="UP000760494"/>
    </source>
</evidence>
<feature type="compositionally biased region" description="Polar residues" evidence="1">
    <location>
        <begin position="86"/>
        <end position="104"/>
    </location>
</feature>
<feature type="region of interest" description="Disordered" evidence="1">
    <location>
        <begin position="158"/>
        <end position="178"/>
    </location>
</feature>
<dbReference type="PROSITE" id="PS50006">
    <property type="entry name" value="FHA_DOMAIN"/>
    <property type="match status" value="1"/>
</dbReference>
<dbReference type="CDD" id="cd00060">
    <property type="entry name" value="FHA"/>
    <property type="match status" value="1"/>
</dbReference>
<feature type="region of interest" description="Disordered" evidence="1">
    <location>
        <begin position="1"/>
        <end position="104"/>
    </location>
</feature>
<proteinExistence type="predicted"/>
<feature type="compositionally biased region" description="Basic and acidic residues" evidence="1">
    <location>
        <begin position="55"/>
        <end position="64"/>
    </location>
</feature>
<evidence type="ECO:0000256" key="1">
    <source>
        <dbReference type="SAM" id="MobiDB-lite"/>
    </source>
</evidence>
<gene>
    <name evidence="2" type="ORF">C2S_10237</name>
</gene>
<feature type="compositionally biased region" description="Basic and acidic residues" evidence="1">
    <location>
        <begin position="159"/>
        <end position="178"/>
    </location>
</feature>
<comment type="caution">
    <text evidence="2">The sequence shown here is derived from an EMBL/GenBank/DDBJ whole genome shotgun (WGS) entry which is preliminary data.</text>
</comment>
<dbReference type="Gene3D" id="2.60.200.20">
    <property type="match status" value="1"/>
</dbReference>
<accession>A0A5Q3D5A6</accession>
<feature type="compositionally biased region" description="Basic and acidic residues" evidence="1">
    <location>
        <begin position="30"/>
        <end position="39"/>
    </location>
</feature>
<reference evidence="2" key="1">
    <citation type="submission" date="2019-05" db="EMBL/GenBank/DDBJ databases">
        <authorList>
            <person name="Piombo E."/>
        </authorList>
    </citation>
    <scope>NUCLEOTIDE SEQUENCE</scope>
    <source>
        <strain evidence="2">C2S</strain>
    </source>
</reference>
<protein>
    <submittedName>
        <fullName evidence="2">Uncharacterized protein</fullName>
    </submittedName>
</protein>
<feature type="region of interest" description="Disordered" evidence="1">
    <location>
        <begin position="349"/>
        <end position="379"/>
    </location>
</feature>
<sequence length="379" mass="41479">MAPQPEKSQLKRPRGSLPDDETETKKPRRAERLEADPDKTPIVNKQHLPSPLTHLTDDSNELNKEPTATPPGQNQHEITPKKTEDTCSQGQALSSPPQDTQPLSQFVDRHPAISDDIEDEIREGVWGYLVPLDPKYGDKPIVLKKRSACPLPHTVADSAKQDNKHHANENGKSAAMKDEEAFEKKKEKGVSSGGYLIGRHPECDIVVNDGIVSNRHCLIFTENKGNDTVAIVEDLSSNGTYVNEAIRFTIDQCLQHPWLTQSSPGVNDSTGGLVGGIAGLEVNRRAPARERTLLASLNTVQVTAQLEVGKDKNPVKVFSKNKGRVTNVAKESDPAAQRAPDEFVEMGGKGDQELFADDDSSIYPIGDNGEKIKANKAKR</sequence>
<organism evidence="2 3">
    <name type="scientific">Fusarium fujikuroi</name>
    <name type="common">Bakanae and foot rot disease fungus</name>
    <name type="synonym">Gibberella fujikuroi</name>
    <dbReference type="NCBI Taxonomy" id="5127"/>
    <lineage>
        <taxon>Eukaryota</taxon>
        <taxon>Fungi</taxon>
        <taxon>Dikarya</taxon>
        <taxon>Ascomycota</taxon>
        <taxon>Pezizomycotina</taxon>
        <taxon>Sordariomycetes</taxon>
        <taxon>Hypocreomycetidae</taxon>
        <taxon>Hypocreales</taxon>
        <taxon>Nectriaceae</taxon>
        <taxon>Fusarium</taxon>
        <taxon>Fusarium fujikuroi species complex</taxon>
    </lineage>
</organism>
<dbReference type="SUPFAM" id="SSF49879">
    <property type="entry name" value="SMAD/FHA domain"/>
    <property type="match status" value="1"/>
</dbReference>
<name>A0A5Q3D5A6_FUSFU</name>
<dbReference type="Pfam" id="PF00498">
    <property type="entry name" value="FHA"/>
    <property type="match status" value="1"/>
</dbReference>
<dbReference type="EMBL" id="CABFJX010000382">
    <property type="protein sequence ID" value="VTT76150.1"/>
    <property type="molecule type" value="Genomic_DNA"/>
</dbReference>
<dbReference type="AlphaFoldDB" id="A0A5Q3D5A6"/>
<dbReference type="InterPro" id="IPR008984">
    <property type="entry name" value="SMAD_FHA_dom_sf"/>
</dbReference>
<dbReference type="SMART" id="SM00240">
    <property type="entry name" value="FHA"/>
    <property type="match status" value="1"/>
</dbReference>
<dbReference type="Proteomes" id="UP000760494">
    <property type="component" value="Unassembled WGS sequence"/>
</dbReference>
<evidence type="ECO:0000313" key="2">
    <source>
        <dbReference type="EMBL" id="VTT76150.1"/>
    </source>
</evidence>